<protein>
    <recommendedName>
        <fullName evidence="2">AAA+ ATPase domain-containing protein</fullName>
    </recommendedName>
</protein>
<feature type="compositionally biased region" description="Basic and acidic residues" evidence="1">
    <location>
        <begin position="862"/>
        <end position="872"/>
    </location>
</feature>
<organism evidence="3 4">
    <name type="scientific">Mariniblastus fucicola</name>
    <dbReference type="NCBI Taxonomy" id="980251"/>
    <lineage>
        <taxon>Bacteria</taxon>
        <taxon>Pseudomonadati</taxon>
        <taxon>Planctomycetota</taxon>
        <taxon>Planctomycetia</taxon>
        <taxon>Pirellulales</taxon>
        <taxon>Pirellulaceae</taxon>
        <taxon>Mariniblastus</taxon>
    </lineage>
</organism>
<feature type="region of interest" description="Disordered" evidence="1">
    <location>
        <begin position="692"/>
        <end position="781"/>
    </location>
</feature>
<evidence type="ECO:0000256" key="1">
    <source>
        <dbReference type="SAM" id="MobiDB-lite"/>
    </source>
</evidence>
<feature type="region of interest" description="Disordered" evidence="1">
    <location>
        <begin position="350"/>
        <end position="381"/>
    </location>
</feature>
<dbReference type="InterPro" id="IPR049945">
    <property type="entry name" value="AAA_22"/>
</dbReference>
<feature type="compositionally biased region" description="Basic and acidic residues" evidence="1">
    <location>
        <begin position="1022"/>
        <end position="1032"/>
    </location>
</feature>
<dbReference type="RefSeq" id="WP_084417282.1">
    <property type="nucleotide sequence ID" value="NZ_CP042912.1"/>
</dbReference>
<reference evidence="3 4" key="1">
    <citation type="submission" date="2019-08" db="EMBL/GenBank/DDBJ databases">
        <title>Deep-cultivation of Planctomycetes and their phenomic and genomic characterization uncovers novel biology.</title>
        <authorList>
            <person name="Wiegand S."/>
            <person name="Jogler M."/>
            <person name="Boedeker C."/>
            <person name="Pinto D."/>
            <person name="Vollmers J."/>
            <person name="Rivas-Marin E."/>
            <person name="Kohn T."/>
            <person name="Peeters S.H."/>
            <person name="Heuer A."/>
            <person name="Rast P."/>
            <person name="Oberbeckmann S."/>
            <person name="Bunk B."/>
            <person name="Jeske O."/>
            <person name="Meyerdierks A."/>
            <person name="Storesund J.E."/>
            <person name="Kallscheuer N."/>
            <person name="Luecker S."/>
            <person name="Lage O.M."/>
            <person name="Pohl T."/>
            <person name="Merkel B.J."/>
            <person name="Hornburger P."/>
            <person name="Mueller R.-W."/>
            <person name="Bruemmer F."/>
            <person name="Labrenz M."/>
            <person name="Spormann A.M."/>
            <person name="Op den Camp H."/>
            <person name="Overmann J."/>
            <person name="Amann R."/>
            <person name="Jetten M.S.M."/>
            <person name="Mascher T."/>
            <person name="Medema M.H."/>
            <person name="Devos D.P."/>
            <person name="Kaster A.-K."/>
            <person name="Ovreas L."/>
            <person name="Rohde M."/>
            <person name="Galperin M.Y."/>
            <person name="Jogler C."/>
        </authorList>
    </citation>
    <scope>NUCLEOTIDE SEQUENCE [LARGE SCALE GENOMIC DNA]</scope>
    <source>
        <strain evidence="3 4">FC18</strain>
    </source>
</reference>
<dbReference type="CDD" id="cd00009">
    <property type="entry name" value="AAA"/>
    <property type="match status" value="1"/>
</dbReference>
<proteinExistence type="predicted"/>
<dbReference type="InterPro" id="IPR027417">
    <property type="entry name" value="P-loop_NTPase"/>
</dbReference>
<dbReference type="SUPFAM" id="SSF52540">
    <property type="entry name" value="P-loop containing nucleoside triphosphate hydrolases"/>
    <property type="match status" value="1"/>
</dbReference>
<dbReference type="SMART" id="SM00382">
    <property type="entry name" value="AAA"/>
    <property type="match status" value="1"/>
</dbReference>
<feature type="region of interest" description="Disordered" evidence="1">
    <location>
        <begin position="812"/>
        <end position="908"/>
    </location>
</feature>
<dbReference type="GO" id="GO:0016887">
    <property type="term" value="F:ATP hydrolysis activity"/>
    <property type="evidence" value="ECO:0007669"/>
    <property type="project" value="InterPro"/>
</dbReference>
<dbReference type="PANTHER" id="PTHR35894:SF1">
    <property type="entry name" value="PHOSPHORIBULOKINASE _ URIDINE KINASE FAMILY"/>
    <property type="match status" value="1"/>
</dbReference>
<dbReference type="Pfam" id="PF13401">
    <property type="entry name" value="AAA_22"/>
    <property type="match status" value="1"/>
</dbReference>
<feature type="compositionally biased region" description="Pro residues" evidence="1">
    <location>
        <begin position="703"/>
        <end position="713"/>
    </location>
</feature>
<dbReference type="KEGG" id="mff:MFFC18_17080"/>
<feature type="region of interest" description="Disordered" evidence="1">
    <location>
        <begin position="589"/>
        <end position="629"/>
    </location>
</feature>
<dbReference type="EMBL" id="CP042912">
    <property type="protein sequence ID" value="QEG21847.1"/>
    <property type="molecule type" value="Genomic_DNA"/>
</dbReference>
<feature type="compositionally biased region" description="Basic and acidic residues" evidence="1">
    <location>
        <begin position="600"/>
        <end position="621"/>
    </location>
</feature>
<dbReference type="OrthoDB" id="227226at2"/>
<feature type="compositionally biased region" description="Low complexity" evidence="1">
    <location>
        <begin position="953"/>
        <end position="973"/>
    </location>
</feature>
<evidence type="ECO:0000313" key="4">
    <source>
        <dbReference type="Proteomes" id="UP000322214"/>
    </source>
</evidence>
<dbReference type="InterPro" id="IPR003593">
    <property type="entry name" value="AAA+_ATPase"/>
</dbReference>
<feature type="compositionally biased region" description="Polar residues" evidence="1">
    <location>
        <begin position="816"/>
        <end position="825"/>
    </location>
</feature>
<evidence type="ECO:0000313" key="3">
    <source>
        <dbReference type="EMBL" id="QEG21847.1"/>
    </source>
</evidence>
<feature type="domain" description="AAA+ ATPase" evidence="2">
    <location>
        <begin position="42"/>
        <end position="186"/>
    </location>
</feature>
<dbReference type="InterPro" id="IPR052026">
    <property type="entry name" value="ExeA_AAA_ATPase_DNA-bind"/>
</dbReference>
<dbReference type="AlphaFoldDB" id="A0A5B9P5J3"/>
<feature type="region of interest" description="Disordered" evidence="1">
    <location>
        <begin position="464"/>
        <end position="494"/>
    </location>
</feature>
<dbReference type="Proteomes" id="UP000322214">
    <property type="component" value="Chromosome"/>
</dbReference>
<evidence type="ECO:0000259" key="2">
    <source>
        <dbReference type="SMART" id="SM00382"/>
    </source>
</evidence>
<feature type="region of interest" description="Disordered" evidence="1">
    <location>
        <begin position="943"/>
        <end position="984"/>
    </location>
</feature>
<feature type="region of interest" description="Disordered" evidence="1">
    <location>
        <begin position="1003"/>
        <end position="1064"/>
    </location>
</feature>
<gene>
    <name evidence="3" type="ORF">MFFC18_17080</name>
</gene>
<accession>A0A5B9P5J3</accession>
<dbReference type="STRING" id="980251.GCA_001642875_03309"/>
<feature type="compositionally biased region" description="Low complexity" evidence="1">
    <location>
        <begin position="743"/>
        <end position="757"/>
    </location>
</feature>
<keyword evidence="4" id="KW-1185">Reference proteome</keyword>
<name>A0A5B9P5J3_9BACT</name>
<dbReference type="Gene3D" id="3.40.50.300">
    <property type="entry name" value="P-loop containing nucleotide triphosphate hydrolases"/>
    <property type="match status" value="1"/>
</dbReference>
<sequence length="1083" mass="115818">MYEQAFNLTSRPFTSTHYVKHYFPAAAIDQSLQQCKMIVERGAGPVIVVGDHGTGKTLLLAMLEDNFKSQYRVVNISASLIRGREDLLQNILYQLQLNCRGLGENEMRLDLIEYLKADQSGGILLMVDDAQKLGRETIEEMQLLTDFIRDGQPRVRLVVAGTQALEERLADTRLVSFNQRVAGRCFLCCLSRDEVEAYVRAHLERAGGQPDELFTPESYRAIYEVTEGKPRYINQVCDHAMIFSATRGIVPVTDSLVREAWFDIQNLPGSVAPAGSGASMSDSGLAQKTIETEDNEGWTVLEFGELSDADSFEDGVPATSVEDVANVEEPIVETAPVEAPAVEPVAELPAQPETIPGPSFSVGPMGEVQSLSQTPADDAAPSIPVQVDASEVSLESNDDAGIDVPTAAGGAAILASAMAGFGLAQGDAQNESTEVSAPESIEPVAELSSAEEVQAAANFAVPAESPMPASTSFDEAPAVEPYESPVETSAVQSAPVQPAPIQSLPVESVVPEPVIPEPVAEDPFATDDFENEEVLTDAYSPFVAQQNQKSLDVTTEQLQNLNPQDVFVTNEAPAAEVDSAIDNEEESFPTFDTAMQAPEPVREPIKPQLDPRETEETRQLNDELGPNSLSEEFLLNRPAALMENDSETFVGHPEAAKVSSVDLEPVEAAVGSGFVPLDPDAEPVPPIQQAAPEMETPATSPTAPVPLMPPPQFLPDTRMPEPTGEQDVVPPVADGTPYLVDSAPLEPGAALPAPIEPVNSLPDPVKPVSPEAASPQQAESVPVVQENAIAFQPPQIVAPTVSTAQIPTPEIAASSAPLSTQQSVAPNIPSVADPAAETPVAEQPVAAEPEKFHEQAPSPDDPEIRRQAEEIIRSLAAASTTEEPEVSHETPAAPVAIEEETNAIESTIQRSIAAREIPEEPARVLTPPVVMPDLGQIKESLRQAQEGQGYAQVPPTQSVPEPTPVPSTAAPASGAGKIPVHMADDDATMPERRILEEVQEQVSMVTPPIPMSLVQETPVDGQDDRDILDMNKEQPPLNVAGKPPEPTPLPAWSKQEPSQGEAARVDYQKLFDQLRNVQSNQNS</sequence>
<dbReference type="PANTHER" id="PTHR35894">
    <property type="entry name" value="GENERAL SECRETION PATHWAY PROTEIN A-RELATED"/>
    <property type="match status" value="1"/>
</dbReference>